<evidence type="ECO:0000256" key="1">
    <source>
        <dbReference type="SAM" id="MobiDB-lite"/>
    </source>
</evidence>
<feature type="region of interest" description="Disordered" evidence="1">
    <location>
        <begin position="108"/>
        <end position="259"/>
    </location>
</feature>
<feature type="compositionally biased region" description="Basic and acidic residues" evidence="1">
    <location>
        <begin position="165"/>
        <end position="187"/>
    </location>
</feature>
<evidence type="ECO:0000313" key="4">
    <source>
        <dbReference type="Proteomes" id="UP000466345"/>
    </source>
</evidence>
<feature type="transmembrane region" description="Helical" evidence="2">
    <location>
        <begin position="80"/>
        <end position="100"/>
    </location>
</feature>
<evidence type="ECO:0000256" key="2">
    <source>
        <dbReference type="SAM" id="Phobius"/>
    </source>
</evidence>
<gene>
    <name evidence="3" type="ORF">SRB5_60960</name>
</gene>
<keyword evidence="4" id="KW-1185">Reference proteome</keyword>
<accession>A0A7K0CT55</accession>
<keyword evidence="2" id="KW-0812">Transmembrane</keyword>
<keyword evidence="2" id="KW-1133">Transmembrane helix</keyword>
<keyword evidence="2" id="KW-0472">Membrane</keyword>
<feature type="compositionally biased region" description="Basic and acidic residues" evidence="1">
    <location>
        <begin position="201"/>
        <end position="214"/>
    </location>
</feature>
<protein>
    <submittedName>
        <fullName evidence="3">Uncharacterized protein</fullName>
    </submittedName>
</protein>
<reference evidence="3 4" key="1">
    <citation type="submission" date="2019-10" db="EMBL/GenBank/DDBJ databases">
        <title>Streptomyces smaragdinus sp. nov. and Streptomyces fabii sp. nov., isolated from the gut of fungus growing-termite Macrotermes natalensis.</title>
        <authorList>
            <person name="Schwitalla J."/>
            <person name="Benndorf R."/>
            <person name="Martin K."/>
            <person name="De Beer W."/>
            <person name="Kaster A.-K."/>
            <person name="Vollmers J."/>
            <person name="Poulsen M."/>
            <person name="Beemelmanns C."/>
        </authorList>
    </citation>
    <scope>NUCLEOTIDE SEQUENCE [LARGE SCALE GENOMIC DNA]</scope>
    <source>
        <strain evidence="3 4">RB5</strain>
    </source>
</reference>
<dbReference type="RefSeq" id="WP_153456703.1">
    <property type="nucleotide sequence ID" value="NZ_WEGJ01000041.1"/>
</dbReference>
<sequence>MRGRDERDGLDEVTVERLLSGEDVRDGGADVRRLSGLLAAAREPLPPDPARAAADEDAVLAAFRAQHARPEPVRAPRRRILAGALTGIAALLALGGVAVASGGVPVPGFGGDDHPRPVTSRPVAPGAATPTPNPEPATTGTPTPLTPAVPAETTAPARESAALCRAREHALAKDHTLPPGQERRLADAAHGQPLGPYCARVLREDATHRAKTDEGPQGGTTGPVNSRAGKDKGAPGNPGAPGRTKKSDLRPHALRTTRI</sequence>
<evidence type="ECO:0000313" key="3">
    <source>
        <dbReference type="EMBL" id="MQY15904.1"/>
    </source>
</evidence>
<proteinExistence type="predicted"/>
<name>A0A7K0CT55_9ACTN</name>
<dbReference type="EMBL" id="WEGJ01000041">
    <property type="protein sequence ID" value="MQY15904.1"/>
    <property type="molecule type" value="Genomic_DNA"/>
</dbReference>
<feature type="compositionally biased region" description="Low complexity" evidence="1">
    <location>
        <begin position="122"/>
        <end position="157"/>
    </location>
</feature>
<comment type="caution">
    <text evidence="3">The sequence shown here is derived from an EMBL/GenBank/DDBJ whole genome shotgun (WGS) entry which is preliminary data.</text>
</comment>
<dbReference type="AlphaFoldDB" id="A0A7K0CT55"/>
<dbReference type="Proteomes" id="UP000466345">
    <property type="component" value="Unassembled WGS sequence"/>
</dbReference>
<organism evidence="3 4">
    <name type="scientific">Streptomyces smaragdinus</name>
    <dbReference type="NCBI Taxonomy" id="2585196"/>
    <lineage>
        <taxon>Bacteria</taxon>
        <taxon>Bacillati</taxon>
        <taxon>Actinomycetota</taxon>
        <taxon>Actinomycetes</taxon>
        <taxon>Kitasatosporales</taxon>
        <taxon>Streptomycetaceae</taxon>
        <taxon>Streptomyces</taxon>
    </lineage>
</organism>